<keyword evidence="1" id="KW-0472">Membrane</keyword>
<keyword evidence="1" id="KW-1133">Transmembrane helix</keyword>
<keyword evidence="1" id="KW-0812">Transmembrane</keyword>
<organism evidence="2">
    <name type="scientific">Lygus hesperus</name>
    <name type="common">Western plant bug</name>
    <dbReference type="NCBI Taxonomy" id="30085"/>
    <lineage>
        <taxon>Eukaryota</taxon>
        <taxon>Metazoa</taxon>
        <taxon>Ecdysozoa</taxon>
        <taxon>Arthropoda</taxon>
        <taxon>Hexapoda</taxon>
        <taxon>Insecta</taxon>
        <taxon>Pterygota</taxon>
        <taxon>Neoptera</taxon>
        <taxon>Paraneoptera</taxon>
        <taxon>Hemiptera</taxon>
        <taxon>Heteroptera</taxon>
        <taxon>Panheteroptera</taxon>
        <taxon>Cimicomorpha</taxon>
        <taxon>Miridae</taxon>
        <taxon>Mirini</taxon>
        <taxon>Lygus</taxon>
    </lineage>
</organism>
<protein>
    <submittedName>
        <fullName evidence="2">Uncharacterized protein</fullName>
    </submittedName>
</protein>
<reference evidence="2" key="1">
    <citation type="submission" date="2014-09" db="EMBL/GenBank/DDBJ databases">
        <authorList>
            <person name="Magalhaes I.L.F."/>
            <person name="Oliveira U."/>
            <person name="Santos F.R."/>
            <person name="Vidigal T.H.D.A."/>
            <person name="Brescovit A.D."/>
            <person name="Santos A.J."/>
        </authorList>
    </citation>
    <scope>NUCLEOTIDE SEQUENCE</scope>
</reference>
<feature type="transmembrane region" description="Helical" evidence="1">
    <location>
        <begin position="94"/>
        <end position="117"/>
    </location>
</feature>
<name>A0A0K8TJA2_LYGHE</name>
<accession>A0A0K8TJA2</accession>
<dbReference type="AlphaFoldDB" id="A0A0K8TJA2"/>
<sequence length="144" mass="16546">MSLSRATALTRPVLRRCFTTTLVHKPPVNYTLKGRCRFLSTRAAEDDGGLGRKLQEVLCRFRGTVSYFNVWTILRKLGVPYCMIIQFRRRMKKIYYVSGLSTVMRAAFPIIVGDLLAQTVCPLLFDKKPKKEQKKKTRAQKVST</sequence>
<evidence type="ECO:0000313" key="2">
    <source>
        <dbReference type="EMBL" id="JAG65569.1"/>
    </source>
</evidence>
<dbReference type="EMBL" id="GBRD01000252">
    <property type="protein sequence ID" value="JAG65569.1"/>
    <property type="molecule type" value="Transcribed_RNA"/>
</dbReference>
<proteinExistence type="predicted"/>
<evidence type="ECO:0000256" key="1">
    <source>
        <dbReference type="SAM" id="Phobius"/>
    </source>
</evidence>